<keyword evidence="2 3" id="KW-1015">Disulfide bond</keyword>
<reference evidence="5" key="1">
    <citation type="journal article" date="2010" name="Science">
        <title>Plasticity of animal genome architecture unmasked by rapid evolution of a pelagic tunicate.</title>
        <authorList>
            <person name="Denoeud F."/>
            <person name="Henriet S."/>
            <person name="Mungpakdee S."/>
            <person name="Aury J.M."/>
            <person name="Da Silva C."/>
            <person name="Brinkmann H."/>
            <person name="Mikhaleva J."/>
            <person name="Olsen L.C."/>
            <person name="Jubin C."/>
            <person name="Canestro C."/>
            <person name="Bouquet J.M."/>
            <person name="Danks G."/>
            <person name="Poulain J."/>
            <person name="Campsteijn C."/>
            <person name="Adamski M."/>
            <person name="Cross I."/>
            <person name="Yadetie F."/>
            <person name="Muffato M."/>
            <person name="Louis A."/>
            <person name="Butcher S."/>
            <person name="Tsagkogeorga G."/>
            <person name="Konrad A."/>
            <person name="Singh S."/>
            <person name="Jensen M.F."/>
            <person name="Cong E.H."/>
            <person name="Eikeseth-Otteraa H."/>
            <person name="Noel B."/>
            <person name="Anthouard V."/>
            <person name="Porcel B.M."/>
            <person name="Kachouri-Lafond R."/>
            <person name="Nishino A."/>
            <person name="Ugolini M."/>
            <person name="Chourrout P."/>
            <person name="Nishida H."/>
            <person name="Aasland R."/>
            <person name="Huzurbazar S."/>
            <person name="Westhof E."/>
            <person name="Delsuc F."/>
            <person name="Lehrach H."/>
            <person name="Reinhardt R."/>
            <person name="Weissenbach J."/>
            <person name="Roy S.W."/>
            <person name="Artiguenave F."/>
            <person name="Postlethwait J.H."/>
            <person name="Manak J.R."/>
            <person name="Thompson E.M."/>
            <person name="Jaillon O."/>
            <person name="Du Pasquier L."/>
            <person name="Boudinot P."/>
            <person name="Liberles D.A."/>
            <person name="Volff J.N."/>
            <person name="Philippe H."/>
            <person name="Lenhard B."/>
            <person name="Roest Crollius H."/>
            <person name="Wincker P."/>
            <person name="Chourrout D."/>
        </authorList>
    </citation>
    <scope>NUCLEOTIDE SEQUENCE [LARGE SCALE GENOMIC DNA]</scope>
</reference>
<dbReference type="CDD" id="cd00041">
    <property type="entry name" value="CUB"/>
    <property type="match status" value="1"/>
</dbReference>
<dbReference type="AlphaFoldDB" id="E4XV51"/>
<dbReference type="PANTHER" id="PTHR24251">
    <property type="entry name" value="OVOCHYMASE-RELATED"/>
    <property type="match status" value="1"/>
</dbReference>
<organism evidence="5">
    <name type="scientific">Oikopleura dioica</name>
    <name type="common">Tunicate</name>
    <dbReference type="NCBI Taxonomy" id="34765"/>
    <lineage>
        <taxon>Eukaryota</taxon>
        <taxon>Metazoa</taxon>
        <taxon>Chordata</taxon>
        <taxon>Tunicata</taxon>
        <taxon>Appendicularia</taxon>
        <taxon>Copelata</taxon>
        <taxon>Oikopleuridae</taxon>
        <taxon>Oikopleura</taxon>
    </lineage>
</organism>
<evidence type="ECO:0000313" key="5">
    <source>
        <dbReference type="EMBL" id="CBY13582.1"/>
    </source>
</evidence>
<dbReference type="InParanoid" id="E4XV51"/>
<name>E4XV51_OIKDI</name>
<protein>
    <recommendedName>
        <fullName evidence="4">CUB domain-containing protein</fullName>
    </recommendedName>
</protein>
<comment type="caution">
    <text evidence="3">Lacks conserved residue(s) required for the propagation of feature annotation.</text>
</comment>
<evidence type="ECO:0000256" key="3">
    <source>
        <dbReference type="PROSITE-ProRule" id="PRU00059"/>
    </source>
</evidence>
<proteinExistence type="predicted"/>
<keyword evidence="1" id="KW-0677">Repeat</keyword>
<feature type="domain" description="CUB" evidence="4">
    <location>
        <begin position="43"/>
        <end position="174"/>
    </location>
</feature>
<dbReference type="Proteomes" id="UP000001307">
    <property type="component" value="Unassembled WGS sequence"/>
</dbReference>
<dbReference type="EMBL" id="FN653201">
    <property type="protein sequence ID" value="CBY13582.1"/>
    <property type="molecule type" value="Genomic_DNA"/>
</dbReference>
<dbReference type="InterPro" id="IPR000859">
    <property type="entry name" value="CUB_dom"/>
</dbReference>
<dbReference type="Gene3D" id="2.60.120.290">
    <property type="entry name" value="Spermadhesin, CUB domain"/>
    <property type="match status" value="1"/>
</dbReference>
<dbReference type="SMART" id="SM00042">
    <property type="entry name" value="CUB"/>
    <property type="match status" value="1"/>
</dbReference>
<evidence type="ECO:0000256" key="2">
    <source>
        <dbReference type="ARBA" id="ARBA00023157"/>
    </source>
</evidence>
<evidence type="ECO:0000256" key="1">
    <source>
        <dbReference type="ARBA" id="ARBA00022737"/>
    </source>
</evidence>
<dbReference type="SUPFAM" id="SSF49854">
    <property type="entry name" value="Spermadhesin, CUB domain"/>
    <property type="match status" value="1"/>
</dbReference>
<evidence type="ECO:0000259" key="4">
    <source>
        <dbReference type="PROSITE" id="PS01180"/>
    </source>
</evidence>
<evidence type="ECO:0000313" key="6">
    <source>
        <dbReference type="Proteomes" id="UP000001307"/>
    </source>
</evidence>
<keyword evidence="6" id="KW-1185">Reference proteome</keyword>
<feature type="disulfide bond" evidence="3">
    <location>
        <begin position="43"/>
        <end position="70"/>
    </location>
</feature>
<sequence length="545" mass="60881">MKQKGLNQSEVRLITSLFATIAAAKKQEKQLSIGSKSIGKIACGESLLDFEEGSITSPGYPDKYVNDLRCTWFLDNECAESYTITPTHFDLESDYYCFHDLLSFETLDGGSSRRLFCGNENSTDYDAFYDYYDVLQNPGGMDEPFTMYGRELHILFISNDVEVRRGFNINIRANLQSGCVPDSGQRPEEVCLAERDSQKYSNLAYWETTEAFDKPVPFSRYSTDTDLASETVELDCIEKCIETAGCYKVKADATAENNCMLRGNELSPDDGKTFAVNSRTCEEGGPRAWIDGSSETRQYCLICHIEDANSFLDSINSGNMDFLKWSSRNYSTINIVTSSKWRFLIGEDRSPDLTASCIWYIFESISYFRTFLPNNIVDTSVRNEAVDDSAALFQAIALESAEAFVNDLDIGDSGATVNQTDAPEITVEIVKEVATPQDVEFAAAFTAVENVITEPITKLRGNLKKLGMIKKRFGWFTDFSDAPCAKYAGEGVGSGVDYVPPIVDSEDPCATIESFYSALLGYYDDFVCMDRAAENPFGERRMQKN</sequence>
<dbReference type="Pfam" id="PF00431">
    <property type="entry name" value="CUB"/>
    <property type="match status" value="1"/>
</dbReference>
<accession>E4XV51</accession>
<dbReference type="OrthoDB" id="6369184at2759"/>
<dbReference type="InterPro" id="IPR035914">
    <property type="entry name" value="Sperma_CUB_dom_sf"/>
</dbReference>
<gene>
    <name evidence="5" type="ORF">GSOID_T00005377001</name>
</gene>
<dbReference type="PROSITE" id="PS01180">
    <property type="entry name" value="CUB"/>
    <property type="match status" value="1"/>
</dbReference>